<dbReference type="EMBL" id="JAAGBB010000029">
    <property type="protein sequence ID" value="MBR0667071.1"/>
    <property type="molecule type" value="Genomic_DNA"/>
</dbReference>
<evidence type="ECO:0000313" key="12">
    <source>
        <dbReference type="EMBL" id="MBR0667071.1"/>
    </source>
</evidence>
<dbReference type="Pfam" id="PF01063">
    <property type="entry name" value="Aminotran_4"/>
    <property type="match status" value="1"/>
</dbReference>
<evidence type="ECO:0000256" key="7">
    <source>
        <dbReference type="ARBA" id="ARBA00014472"/>
    </source>
</evidence>
<dbReference type="InterPro" id="IPR001544">
    <property type="entry name" value="Aminotrans_IV"/>
</dbReference>
<evidence type="ECO:0000313" key="13">
    <source>
        <dbReference type="Proteomes" id="UP001196870"/>
    </source>
</evidence>
<comment type="caution">
    <text evidence="12">The sequence shown here is derived from an EMBL/GenBank/DDBJ whole genome shotgun (WGS) entry which is preliminary data.</text>
</comment>
<dbReference type="InterPro" id="IPR043132">
    <property type="entry name" value="BCAT-like_C"/>
</dbReference>
<evidence type="ECO:0000256" key="2">
    <source>
        <dbReference type="ARBA" id="ARBA00004824"/>
    </source>
</evidence>
<keyword evidence="12" id="KW-0032">Aminotransferase</keyword>
<keyword evidence="8" id="KW-0100">Branched-chain amino acid biosynthesis</keyword>
<comment type="pathway">
    <text evidence="4">Amino-acid biosynthesis; L-leucine biosynthesis; L-leucine from 3-methyl-2-oxobutanoate: step 4/4.</text>
</comment>
<reference evidence="13" key="1">
    <citation type="journal article" date="2021" name="Syst. Appl. Microbiol.">
        <title>Roseomonas hellenica sp. nov., isolated from roots of wild-growing Alkanna tinctoria.</title>
        <authorList>
            <person name="Rat A."/>
            <person name="Naranjo H.D."/>
            <person name="Lebbe L."/>
            <person name="Cnockaert M."/>
            <person name="Krigas N."/>
            <person name="Grigoriadou K."/>
            <person name="Maloupa E."/>
            <person name="Willems A."/>
        </authorList>
    </citation>
    <scope>NUCLEOTIDE SEQUENCE [LARGE SCALE GENOMIC DNA]</scope>
    <source>
        <strain evidence="13">LMG 31523</strain>
    </source>
</reference>
<protein>
    <recommendedName>
        <fullName evidence="7">Probable branched-chain-amino-acid aminotransferase</fullName>
        <ecNumber evidence="6">2.6.1.42</ecNumber>
    </recommendedName>
</protein>
<organism evidence="12 13">
    <name type="scientific">Plastoroseomonas hellenica</name>
    <dbReference type="NCBI Taxonomy" id="2687306"/>
    <lineage>
        <taxon>Bacteria</taxon>
        <taxon>Pseudomonadati</taxon>
        <taxon>Pseudomonadota</taxon>
        <taxon>Alphaproteobacteria</taxon>
        <taxon>Acetobacterales</taxon>
        <taxon>Acetobacteraceae</taxon>
        <taxon>Plastoroseomonas</taxon>
    </lineage>
</organism>
<dbReference type="Proteomes" id="UP001196870">
    <property type="component" value="Unassembled WGS sequence"/>
</dbReference>
<gene>
    <name evidence="12" type="ORF">GXW71_22105</name>
</gene>
<evidence type="ECO:0000256" key="6">
    <source>
        <dbReference type="ARBA" id="ARBA00013053"/>
    </source>
</evidence>
<dbReference type="PANTHER" id="PTHR42743">
    <property type="entry name" value="AMINO-ACID AMINOTRANSFERASE"/>
    <property type="match status" value="1"/>
</dbReference>
<dbReference type="InterPro" id="IPR036038">
    <property type="entry name" value="Aminotransferase-like"/>
</dbReference>
<keyword evidence="8" id="KW-0028">Amino-acid biosynthesis</keyword>
<comment type="pathway">
    <text evidence="3">Amino-acid biosynthesis; L-valine biosynthesis; L-valine from pyruvate: step 4/4.</text>
</comment>
<keyword evidence="12" id="KW-0808">Transferase</keyword>
<comment type="catalytic activity">
    <reaction evidence="11">
        <text>L-leucine + 2-oxoglutarate = 4-methyl-2-oxopentanoate + L-glutamate</text>
        <dbReference type="Rhea" id="RHEA:18321"/>
        <dbReference type="ChEBI" id="CHEBI:16810"/>
        <dbReference type="ChEBI" id="CHEBI:17865"/>
        <dbReference type="ChEBI" id="CHEBI:29985"/>
        <dbReference type="ChEBI" id="CHEBI:57427"/>
        <dbReference type="EC" id="2.6.1.42"/>
    </reaction>
</comment>
<dbReference type="Gene3D" id="3.20.10.10">
    <property type="entry name" value="D-amino Acid Aminotransferase, subunit A, domain 2"/>
    <property type="match status" value="1"/>
</dbReference>
<comment type="similarity">
    <text evidence="5">Belongs to the class-IV pyridoxal-phosphate-dependent aminotransferase family.</text>
</comment>
<evidence type="ECO:0000256" key="8">
    <source>
        <dbReference type="ARBA" id="ARBA00023304"/>
    </source>
</evidence>
<dbReference type="SUPFAM" id="SSF56752">
    <property type="entry name" value="D-aminoacid aminotransferase-like PLP-dependent enzymes"/>
    <property type="match status" value="1"/>
</dbReference>
<name>A0ABS5F3A3_9PROT</name>
<sequence>MTDTVSVPTAASDSAQGYVDDPRNADVLLYVDGDFVTRDKAVVSVFDAGFVLGDGVWEGLRLVKGRLLSLDAHMDRLFQGANAIAMDLRMTREQVVAAIRATLDRNGMTDGVHIRLMITRGRKTTPNQDPRFAIGKPTMVIIAEYKKPRPEAKARGLSLFTSAIRCSAPDVFDLRLNSHSRLNLIQALIQAINAGADEALMLDPMGFVASCNSTNFFIVRGGELWTSTGRYSFRGITHATIMALARENGVTVRETDFTLAETYGADEAFATGTLGGITPVTRIDGRRIGSGGSGPLTARLSAIYEGWVQAA</sequence>
<evidence type="ECO:0000256" key="5">
    <source>
        <dbReference type="ARBA" id="ARBA00009320"/>
    </source>
</evidence>
<comment type="function">
    <text evidence="1">Acts on leucine, isoleucine and valine.</text>
</comment>
<evidence type="ECO:0000256" key="4">
    <source>
        <dbReference type="ARBA" id="ARBA00005072"/>
    </source>
</evidence>
<comment type="pathway">
    <text evidence="2">Amino-acid biosynthesis; L-isoleucine biosynthesis; L-isoleucine from 2-oxobutanoate: step 4/4.</text>
</comment>
<dbReference type="PANTHER" id="PTHR42743:SF11">
    <property type="entry name" value="AMINODEOXYCHORISMATE LYASE"/>
    <property type="match status" value="1"/>
</dbReference>
<dbReference type="EC" id="2.6.1.42" evidence="6"/>
<dbReference type="GO" id="GO:0008483">
    <property type="term" value="F:transaminase activity"/>
    <property type="evidence" value="ECO:0007669"/>
    <property type="project" value="UniProtKB-KW"/>
</dbReference>
<dbReference type="Gene3D" id="3.30.470.10">
    <property type="match status" value="1"/>
</dbReference>
<evidence type="ECO:0000256" key="9">
    <source>
        <dbReference type="ARBA" id="ARBA00048212"/>
    </source>
</evidence>
<accession>A0ABS5F3A3</accession>
<evidence type="ECO:0000256" key="11">
    <source>
        <dbReference type="ARBA" id="ARBA00049229"/>
    </source>
</evidence>
<comment type="catalytic activity">
    <reaction evidence="9">
        <text>L-valine + 2-oxoglutarate = 3-methyl-2-oxobutanoate + L-glutamate</text>
        <dbReference type="Rhea" id="RHEA:24813"/>
        <dbReference type="ChEBI" id="CHEBI:11851"/>
        <dbReference type="ChEBI" id="CHEBI:16810"/>
        <dbReference type="ChEBI" id="CHEBI:29985"/>
        <dbReference type="ChEBI" id="CHEBI:57762"/>
        <dbReference type="EC" id="2.6.1.42"/>
    </reaction>
</comment>
<dbReference type="RefSeq" id="WP_211854851.1">
    <property type="nucleotide sequence ID" value="NZ_JAAGBB010000029.1"/>
</dbReference>
<comment type="catalytic activity">
    <reaction evidence="10">
        <text>L-isoleucine + 2-oxoglutarate = (S)-3-methyl-2-oxopentanoate + L-glutamate</text>
        <dbReference type="Rhea" id="RHEA:24801"/>
        <dbReference type="ChEBI" id="CHEBI:16810"/>
        <dbReference type="ChEBI" id="CHEBI:29985"/>
        <dbReference type="ChEBI" id="CHEBI:35146"/>
        <dbReference type="ChEBI" id="CHEBI:58045"/>
        <dbReference type="EC" id="2.6.1.42"/>
    </reaction>
</comment>
<dbReference type="InterPro" id="IPR043131">
    <property type="entry name" value="BCAT-like_N"/>
</dbReference>
<evidence type="ECO:0000256" key="1">
    <source>
        <dbReference type="ARBA" id="ARBA00003109"/>
    </source>
</evidence>
<evidence type="ECO:0000256" key="10">
    <source>
        <dbReference type="ARBA" id="ARBA00048798"/>
    </source>
</evidence>
<keyword evidence="13" id="KW-1185">Reference proteome</keyword>
<dbReference type="InterPro" id="IPR050571">
    <property type="entry name" value="Class-IV_PLP-Dep_Aminotrnsfr"/>
</dbReference>
<proteinExistence type="inferred from homology"/>
<evidence type="ECO:0000256" key="3">
    <source>
        <dbReference type="ARBA" id="ARBA00004931"/>
    </source>
</evidence>